<dbReference type="Gramene" id="MELO3C006768.2.1">
    <property type="protein sequence ID" value="MELO3C006768.2.1"/>
    <property type="gene ID" value="MELO3C006768.2"/>
</dbReference>
<name>A0A9I9CQ50_CUCME</name>
<reference evidence="2" key="1">
    <citation type="submission" date="2023-03" db="UniProtKB">
        <authorList>
            <consortium name="EnsemblPlants"/>
        </authorList>
    </citation>
    <scope>IDENTIFICATION</scope>
</reference>
<accession>A0A9I9CQ50</accession>
<dbReference type="EnsemblPlants" id="MELO3C006768.2.1">
    <property type="protein sequence ID" value="MELO3C006768.2.1"/>
    <property type="gene ID" value="MELO3C006768.2"/>
</dbReference>
<dbReference type="AlphaFoldDB" id="A0A9I9CQ50"/>
<protein>
    <submittedName>
        <fullName evidence="2">Uncharacterized protein</fullName>
    </submittedName>
</protein>
<proteinExistence type="predicted"/>
<evidence type="ECO:0000313" key="2">
    <source>
        <dbReference type="EnsemblPlants" id="MELO3C006768.2.1"/>
    </source>
</evidence>
<organism evidence="2">
    <name type="scientific">Cucumis melo</name>
    <name type="common">Muskmelon</name>
    <dbReference type="NCBI Taxonomy" id="3656"/>
    <lineage>
        <taxon>Eukaryota</taxon>
        <taxon>Viridiplantae</taxon>
        <taxon>Streptophyta</taxon>
        <taxon>Embryophyta</taxon>
        <taxon>Tracheophyta</taxon>
        <taxon>Spermatophyta</taxon>
        <taxon>Magnoliopsida</taxon>
        <taxon>eudicotyledons</taxon>
        <taxon>Gunneridae</taxon>
        <taxon>Pentapetalae</taxon>
        <taxon>rosids</taxon>
        <taxon>fabids</taxon>
        <taxon>Cucurbitales</taxon>
        <taxon>Cucurbitaceae</taxon>
        <taxon>Benincaseae</taxon>
        <taxon>Cucumis</taxon>
    </lineage>
</organism>
<sequence>MERDIEALENICDRTTGVVEQIIQHIQELNVADTDRRHKRCRRRQQDNDVVEGDEDN</sequence>
<feature type="region of interest" description="Disordered" evidence="1">
    <location>
        <begin position="36"/>
        <end position="57"/>
    </location>
</feature>
<evidence type="ECO:0000256" key="1">
    <source>
        <dbReference type="SAM" id="MobiDB-lite"/>
    </source>
</evidence>